<sequence length="139" mass="16052">MFKYLTYVSRQSHVISDKDLKELLQKSRSNNHELEVTGMLIYFDGIFIQYLEGKAAHVDNIFEKIAKDKRHHAVTELDSGSNNKRAFSDWSMAFKRLKDDEAALILGYKDLKSDKLFEPTEDAKSHPALSILNNYVKNL</sequence>
<accession>A0A1M5LYS7</accession>
<dbReference type="Pfam" id="PF04940">
    <property type="entry name" value="BLUF"/>
    <property type="match status" value="1"/>
</dbReference>
<dbReference type="Proteomes" id="UP000183945">
    <property type="component" value="Unassembled WGS sequence"/>
</dbReference>
<proteinExistence type="predicted"/>
<evidence type="ECO:0000313" key="2">
    <source>
        <dbReference type="EMBL" id="SHG70171.1"/>
    </source>
</evidence>
<protein>
    <submittedName>
        <fullName evidence="2">Sensors of blue-light using FAD</fullName>
    </submittedName>
</protein>
<organism evidence="2 3">
    <name type="scientific">Salegentibacter echinorum</name>
    <dbReference type="NCBI Taxonomy" id="1073325"/>
    <lineage>
        <taxon>Bacteria</taxon>
        <taxon>Pseudomonadati</taxon>
        <taxon>Bacteroidota</taxon>
        <taxon>Flavobacteriia</taxon>
        <taxon>Flavobacteriales</taxon>
        <taxon>Flavobacteriaceae</taxon>
        <taxon>Salegentibacter</taxon>
    </lineage>
</organism>
<dbReference type="RefSeq" id="WP_072881815.1">
    <property type="nucleotide sequence ID" value="NZ_FQVT01000023.1"/>
</dbReference>
<reference evidence="3" key="1">
    <citation type="submission" date="2016-11" db="EMBL/GenBank/DDBJ databases">
        <authorList>
            <person name="Varghese N."/>
            <person name="Submissions S."/>
        </authorList>
    </citation>
    <scope>NUCLEOTIDE SEQUENCE [LARGE SCALE GENOMIC DNA]</scope>
    <source>
        <strain evidence="3">DSM 24579</strain>
    </source>
</reference>
<dbReference type="OrthoDB" id="1122028at2"/>
<evidence type="ECO:0000313" key="3">
    <source>
        <dbReference type="Proteomes" id="UP000183945"/>
    </source>
</evidence>
<evidence type="ECO:0000259" key="1">
    <source>
        <dbReference type="PROSITE" id="PS50925"/>
    </source>
</evidence>
<gene>
    <name evidence="2" type="ORF">SAMN05444483_12317</name>
</gene>
<dbReference type="InterPro" id="IPR007024">
    <property type="entry name" value="BLUF_domain"/>
</dbReference>
<dbReference type="PROSITE" id="PS50925">
    <property type="entry name" value="BLUF"/>
    <property type="match status" value="1"/>
</dbReference>
<dbReference type="GO" id="GO:0009882">
    <property type="term" value="F:blue light photoreceptor activity"/>
    <property type="evidence" value="ECO:0007669"/>
    <property type="project" value="InterPro"/>
</dbReference>
<dbReference type="AlphaFoldDB" id="A0A1M5LYS7"/>
<dbReference type="SMART" id="SM01034">
    <property type="entry name" value="BLUF"/>
    <property type="match status" value="1"/>
</dbReference>
<dbReference type="EMBL" id="FQVT01000023">
    <property type="protein sequence ID" value="SHG70171.1"/>
    <property type="molecule type" value="Genomic_DNA"/>
</dbReference>
<keyword evidence="3" id="KW-1185">Reference proteome</keyword>
<dbReference type="SUPFAM" id="SSF54975">
    <property type="entry name" value="Acylphosphatase/BLUF domain-like"/>
    <property type="match status" value="1"/>
</dbReference>
<dbReference type="GO" id="GO:0071949">
    <property type="term" value="F:FAD binding"/>
    <property type="evidence" value="ECO:0007669"/>
    <property type="project" value="InterPro"/>
</dbReference>
<feature type="domain" description="BLUF" evidence="1">
    <location>
        <begin position="2"/>
        <end position="93"/>
    </location>
</feature>
<dbReference type="Gene3D" id="3.30.70.100">
    <property type="match status" value="1"/>
</dbReference>
<dbReference type="STRING" id="1073325.SAMN05444483_12317"/>
<dbReference type="InterPro" id="IPR036046">
    <property type="entry name" value="Acylphosphatase-like_dom_sf"/>
</dbReference>
<name>A0A1M5LYS7_SALEC</name>